<evidence type="ECO:0000256" key="3">
    <source>
        <dbReference type="ARBA" id="ARBA00022540"/>
    </source>
</evidence>
<keyword evidence="6 8" id="KW-0810">Translation regulation</keyword>
<dbReference type="PIRSF" id="PIRSF017222">
    <property type="entry name" value="eIF2A"/>
    <property type="match status" value="1"/>
</dbReference>
<name>A0A8T2VEX4_CERRI</name>
<reference evidence="11" key="1">
    <citation type="submission" date="2021-08" db="EMBL/GenBank/DDBJ databases">
        <title>WGS assembly of Ceratopteris richardii.</title>
        <authorList>
            <person name="Marchant D.B."/>
            <person name="Chen G."/>
            <person name="Jenkins J."/>
            <person name="Shu S."/>
            <person name="Leebens-Mack J."/>
            <person name="Grimwood J."/>
            <person name="Schmutz J."/>
            <person name="Soltis P."/>
            <person name="Soltis D."/>
            <person name="Chen Z.-H."/>
        </authorList>
    </citation>
    <scope>NUCLEOTIDE SEQUENCE</scope>
    <source>
        <strain evidence="11">Whitten #5841</strain>
        <tissue evidence="11">Leaf</tissue>
    </source>
</reference>
<keyword evidence="5" id="KW-0677">Repeat</keyword>
<protein>
    <recommendedName>
        <fullName evidence="2 8">Eukaryotic translation initiation factor 2A</fullName>
        <shortName evidence="8">eIF-2A</shortName>
    </recommendedName>
</protein>
<dbReference type="GO" id="GO:0022627">
    <property type="term" value="C:cytosolic small ribosomal subunit"/>
    <property type="evidence" value="ECO:0007669"/>
    <property type="project" value="TreeGrafter"/>
</dbReference>
<sequence>MTTPLSFFVREPDGLSLLSGPPFNGEPAAQIPKIPCVSAVFSSDGTMLAVTSEKGVTIYDTREGSVIQSVNVAGVKAAAFSPKGTFLQTFEPPTQAQKNVTLWNVASGAVVFQQSQKTFSKEVWPIIQFSNDESVACRTVTNEVHFFDPMDFAKGIVERLRLPGVSTARLAASPATHVAAYVPEMKGSPASVKIYERRKMSQGDEVARRSFYKSSSAQLLWNIGSTGLLVLAQSDVDKSNQSYYGEARLHYLRSDGSYEGLVPLSKDGPVHDVQWSPTGREFLAVYGFMPSRATLYDDRCRVIHNFKSGPYNTIRWNPHGRFFCLAGFGTLPGDMAFWDRTDLSCLGSTRAECTVTCEWSSDGRYILAATTAPRLRVDNGSQKHLQIVLYVVLDVFMPPCARPMKLKFASIKIFKYNGSLYYEKKYDKLFQAEWRPAAVGFYEDRPASPQVSGEKNKEKGGKTELLTEKSAAAAKTTAYMAPHAKAAAAVRAQLLGEETSSSAVSKSALKNKKRREKQKEKKDAEDATVALTEDISTLGNQMGALSATVDSNTGDETTKRLRALYKKIRQIEEIKQKVSDGDGNYSTNPAQREKLQQESAIREEIRALEAQN</sequence>
<dbReference type="PANTHER" id="PTHR13227">
    <property type="entry name" value="EUKARYOTIC TRANSLATION INITIATION FACTOR 2A"/>
    <property type="match status" value="1"/>
</dbReference>
<evidence type="ECO:0000313" key="12">
    <source>
        <dbReference type="Proteomes" id="UP000825935"/>
    </source>
</evidence>
<comment type="function">
    <text evidence="8">Functions in the early steps of protein synthesis of a small number of specific mRNAs. Acts by directing the binding of methionyl-tRNAi to 40S ribosomal subunits. In contrast to the eIF-2 complex, it binds methionyl-tRNAi to 40S subunits in a codon-dependent manner, whereas the eIF-2 complex binds methionyl-tRNAi to 40S subunits in a GTP-dependent manner.</text>
</comment>
<evidence type="ECO:0000256" key="1">
    <source>
        <dbReference type="ARBA" id="ARBA00009573"/>
    </source>
</evidence>
<dbReference type="EMBL" id="CM035406">
    <property type="protein sequence ID" value="KAH7445638.1"/>
    <property type="molecule type" value="Genomic_DNA"/>
</dbReference>
<keyword evidence="4" id="KW-0853">WD repeat</keyword>
<dbReference type="InterPro" id="IPR015943">
    <property type="entry name" value="WD40/YVTN_repeat-like_dom_sf"/>
</dbReference>
<feature type="region of interest" description="Disordered" evidence="9">
    <location>
        <begin position="445"/>
        <end position="464"/>
    </location>
</feature>
<evidence type="ECO:0000256" key="2">
    <source>
        <dbReference type="ARBA" id="ARBA00013819"/>
    </source>
</evidence>
<keyword evidence="7 8" id="KW-0648">Protein biosynthesis</keyword>
<keyword evidence="12" id="KW-1185">Reference proteome</keyword>
<evidence type="ECO:0000256" key="9">
    <source>
        <dbReference type="SAM" id="MobiDB-lite"/>
    </source>
</evidence>
<comment type="similarity">
    <text evidence="1 8">Belongs to the WD repeat EIF2A family.</text>
</comment>
<accession>A0A8T2VEX4</accession>
<evidence type="ECO:0000256" key="5">
    <source>
        <dbReference type="ARBA" id="ARBA00022737"/>
    </source>
</evidence>
<dbReference type="SUPFAM" id="SSF82171">
    <property type="entry name" value="DPP6 N-terminal domain-like"/>
    <property type="match status" value="1"/>
</dbReference>
<feature type="domain" description="Translation initiation factor beta propellor-like" evidence="10">
    <location>
        <begin position="209"/>
        <end position="381"/>
    </location>
</feature>
<dbReference type="GO" id="GO:0043022">
    <property type="term" value="F:ribosome binding"/>
    <property type="evidence" value="ECO:0007669"/>
    <property type="project" value="UniProtKB-UniRule"/>
</dbReference>
<comment type="caution">
    <text evidence="11">The sequence shown here is derived from an EMBL/GenBank/DDBJ whole genome shotgun (WGS) entry which is preliminary data.</text>
</comment>
<dbReference type="GO" id="GO:0003743">
    <property type="term" value="F:translation initiation factor activity"/>
    <property type="evidence" value="ECO:0007669"/>
    <property type="project" value="UniProtKB-UniRule"/>
</dbReference>
<evidence type="ECO:0000256" key="8">
    <source>
        <dbReference type="PIRNR" id="PIRNR017222"/>
    </source>
</evidence>
<evidence type="ECO:0000256" key="7">
    <source>
        <dbReference type="ARBA" id="ARBA00022917"/>
    </source>
</evidence>
<gene>
    <name evidence="11" type="ORF">KP509_01G018900</name>
</gene>
<feature type="region of interest" description="Disordered" evidence="9">
    <location>
        <begin position="576"/>
        <end position="598"/>
    </location>
</feature>
<dbReference type="InterPro" id="IPR011387">
    <property type="entry name" value="TIF2A"/>
</dbReference>
<feature type="region of interest" description="Disordered" evidence="9">
    <location>
        <begin position="501"/>
        <end position="527"/>
    </location>
</feature>
<dbReference type="Gene3D" id="2.130.10.10">
    <property type="entry name" value="YVTN repeat-like/Quinoprotein amine dehydrogenase"/>
    <property type="match status" value="2"/>
</dbReference>
<dbReference type="PANTHER" id="PTHR13227:SF0">
    <property type="entry name" value="EUKARYOTIC TRANSLATION INITIATION FACTOR 2A"/>
    <property type="match status" value="1"/>
</dbReference>
<dbReference type="OMA" id="RCCAYSP"/>
<evidence type="ECO:0000259" key="10">
    <source>
        <dbReference type="Pfam" id="PF08662"/>
    </source>
</evidence>
<feature type="compositionally biased region" description="Basic and acidic residues" evidence="9">
    <location>
        <begin position="454"/>
        <end position="464"/>
    </location>
</feature>
<dbReference type="GO" id="GO:0000049">
    <property type="term" value="F:tRNA binding"/>
    <property type="evidence" value="ECO:0007669"/>
    <property type="project" value="UniProtKB-UniRule"/>
</dbReference>
<keyword evidence="3 8" id="KW-0396">Initiation factor</keyword>
<organism evidence="11 12">
    <name type="scientific">Ceratopteris richardii</name>
    <name type="common">Triangle waterfern</name>
    <dbReference type="NCBI Taxonomy" id="49495"/>
    <lineage>
        <taxon>Eukaryota</taxon>
        <taxon>Viridiplantae</taxon>
        <taxon>Streptophyta</taxon>
        <taxon>Embryophyta</taxon>
        <taxon>Tracheophyta</taxon>
        <taxon>Polypodiopsida</taxon>
        <taxon>Polypodiidae</taxon>
        <taxon>Polypodiales</taxon>
        <taxon>Pteridineae</taxon>
        <taxon>Pteridaceae</taxon>
        <taxon>Parkerioideae</taxon>
        <taxon>Ceratopteris</taxon>
    </lineage>
</organism>
<dbReference type="OrthoDB" id="2194683at2759"/>
<dbReference type="GO" id="GO:0006417">
    <property type="term" value="P:regulation of translation"/>
    <property type="evidence" value="ECO:0007669"/>
    <property type="project" value="UniProtKB-KW"/>
</dbReference>
<proteinExistence type="inferred from homology"/>
<dbReference type="AlphaFoldDB" id="A0A8T2VEX4"/>
<evidence type="ECO:0000313" key="11">
    <source>
        <dbReference type="EMBL" id="KAH7445638.1"/>
    </source>
</evidence>
<dbReference type="Proteomes" id="UP000825935">
    <property type="component" value="Chromosome 1"/>
</dbReference>
<dbReference type="InterPro" id="IPR013979">
    <property type="entry name" value="TIF_beta_prop-like"/>
</dbReference>
<evidence type="ECO:0000256" key="4">
    <source>
        <dbReference type="ARBA" id="ARBA00022574"/>
    </source>
</evidence>
<dbReference type="GO" id="GO:0003729">
    <property type="term" value="F:mRNA binding"/>
    <property type="evidence" value="ECO:0007669"/>
    <property type="project" value="TreeGrafter"/>
</dbReference>
<evidence type="ECO:0000256" key="6">
    <source>
        <dbReference type="ARBA" id="ARBA00022845"/>
    </source>
</evidence>
<dbReference type="Pfam" id="PF08662">
    <property type="entry name" value="eIF2A"/>
    <property type="match status" value="1"/>
</dbReference>